<comment type="cofactor">
    <cofactor evidence="1">
        <name>FAD</name>
        <dbReference type="ChEBI" id="CHEBI:57692"/>
    </cofactor>
</comment>
<dbReference type="OrthoDB" id="424974at2759"/>
<evidence type="ECO:0000256" key="13">
    <source>
        <dbReference type="ARBA" id="ARBA00082118"/>
    </source>
</evidence>
<evidence type="ECO:0000313" key="15">
    <source>
        <dbReference type="EMBL" id="ROK28204.1"/>
    </source>
</evidence>
<dbReference type="GO" id="GO:0008115">
    <property type="term" value="F:sarcosine oxidase activity"/>
    <property type="evidence" value="ECO:0007669"/>
    <property type="project" value="UniProtKB-EC"/>
</dbReference>
<evidence type="ECO:0000256" key="3">
    <source>
        <dbReference type="ARBA" id="ARBA00012769"/>
    </source>
</evidence>
<evidence type="ECO:0000256" key="5">
    <source>
        <dbReference type="ARBA" id="ARBA00022827"/>
    </source>
</evidence>
<evidence type="ECO:0000256" key="6">
    <source>
        <dbReference type="ARBA" id="ARBA00023002"/>
    </source>
</evidence>
<proteinExistence type="inferred from homology"/>
<dbReference type="EC" id="1.5.3.1" evidence="3"/>
<dbReference type="PANTHER" id="PTHR10961:SF46">
    <property type="entry name" value="PEROXISOMAL SARCOSINE OXIDASE"/>
    <property type="match status" value="1"/>
</dbReference>
<evidence type="ECO:0000256" key="7">
    <source>
        <dbReference type="ARBA" id="ARBA00051859"/>
    </source>
</evidence>
<keyword evidence="6" id="KW-0560">Oxidoreductase</keyword>
<dbReference type="GO" id="GO:0033514">
    <property type="term" value="P:L-lysine catabolic process to acetyl-CoA via L-pipecolate"/>
    <property type="evidence" value="ECO:0007669"/>
    <property type="project" value="TreeGrafter"/>
</dbReference>
<comment type="catalytic activity">
    <reaction evidence="7">
        <text>L-pipecolate + O2 = L-1-piperideine-6-carboxylate + H2O2 + H(+)</text>
        <dbReference type="Rhea" id="RHEA:11992"/>
        <dbReference type="ChEBI" id="CHEBI:15378"/>
        <dbReference type="ChEBI" id="CHEBI:15379"/>
        <dbReference type="ChEBI" id="CHEBI:16240"/>
        <dbReference type="ChEBI" id="CHEBI:58769"/>
        <dbReference type="ChEBI" id="CHEBI:61185"/>
        <dbReference type="EC" id="1.5.3.7"/>
    </reaction>
</comment>
<name>A0A3N0XXX2_ANAGA</name>
<dbReference type="AlphaFoldDB" id="A0A3N0XXX2"/>
<comment type="caution">
    <text evidence="15">The sequence shown here is derived from an EMBL/GenBank/DDBJ whole genome shotgun (WGS) entry which is preliminary data.</text>
</comment>
<evidence type="ECO:0000256" key="9">
    <source>
        <dbReference type="ARBA" id="ARBA00055924"/>
    </source>
</evidence>
<evidence type="ECO:0000259" key="14">
    <source>
        <dbReference type="Pfam" id="PF01266"/>
    </source>
</evidence>
<evidence type="ECO:0000313" key="16">
    <source>
        <dbReference type="Proteomes" id="UP000281406"/>
    </source>
</evidence>
<dbReference type="Gene3D" id="3.50.50.60">
    <property type="entry name" value="FAD/NAD(P)-binding domain"/>
    <property type="match status" value="1"/>
</dbReference>
<keyword evidence="16" id="KW-1185">Reference proteome</keyword>
<accession>A0A3N0XXX2</accession>
<comment type="function">
    <text evidence="9">Metabolizes sarcosine, L-pipecolic acid and L-proline.</text>
</comment>
<reference evidence="15 16" key="1">
    <citation type="submission" date="2018-10" db="EMBL/GenBank/DDBJ databases">
        <title>Genome assembly for a Yunnan-Guizhou Plateau 3E fish, Anabarilius grahami (Regan), and its evolutionary and genetic applications.</title>
        <authorList>
            <person name="Jiang W."/>
        </authorList>
    </citation>
    <scope>NUCLEOTIDE SEQUENCE [LARGE SCALE GENOMIC DNA]</scope>
    <source>
        <strain evidence="15">AG-KIZ</strain>
        <tissue evidence="15">Muscle</tissue>
    </source>
</reference>
<dbReference type="Proteomes" id="UP000281406">
    <property type="component" value="Unassembled WGS sequence"/>
</dbReference>
<comment type="catalytic activity">
    <reaction evidence="8">
        <text>sarcosine + O2 + H2O = formaldehyde + glycine + H2O2</text>
        <dbReference type="Rhea" id="RHEA:13313"/>
        <dbReference type="ChEBI" id="CHEBI:15377"/>
        <dbReference type="ChEBI" id="CHEBI:15379"/>
        <dbReference type="ChEBI" id="CHEBI:16240"/>
        <dbReference type="ChEBI" id="CHEBI:16842"/>
        <dbReference type="ChEBI" id="CHEBI:57305"/>
        <dbReference type="ChEBI" id="CHEBI:57433"/>
        <dbReference type="EC" id="1.5.3.1"/>
    </reaction>
</comment>
<keyword evidence="4" id="KW-0285">Flavoprotein</keyword>
<dbReference type="SUPFAM" id="SSF54373">
    <property type="entry name" value="FAD-linked reductases, C-terminal domain"/>
    <property type="match status" value="1"/>
</dbReference>
<gene>
    <name evidence="15" type="ORF">DPX16_6545</name>
</gene>
<evidence type="ECO:0000256" key="2">
    <source>
        <dbReference type="ARBA" id="ARBA00010989"/>
    </source>
</evidence>
<dbReference type="InterPro" id="IPR036188">
    <property type="entry name" value="FAD/NAD-bd_sf"/>
</dbReference>
<dbReference type="FunFam" id="3.50.50.60:FF:000189">
    <property type="entry name" value="Monomeric sarcosine oxidase"/>
    <property type="match status" value="1"/>
</dbReference>
<dbReference type="GO" id="GO:0005777">
    <property type="term" value="C:peroxisome"/>
    <property type="evidence" value="ECO:0007669"/>
    <property type="project" value="TreeGrafter"/>
</dbReference>
<dbReference type="Pfam" id="PF01266">
    <property type="entry name" value="DAO"/>
    <property type="match status" value="1"/>
</dbReference>
<dbReference type="InterPro" id="IPR006076">
    <property type="entry name" value="FAD-dep_OxRdtase"/>
</dbReference>
<dbReference type="SUPFAM" id="SSF51905">
    <property type="entry name" value="FAD/NAD(P)-binding domain"/>
    <property type="match status" value="1"/>
</dbReference>
<dbReference type="PANTHER" id="PTHR10961">
    <property type="entry name" value="PEROXISOMAL SARCOSINE OXIDASE"/>
    <property type="match status" value="1"/>
</dbReference>
<dbReference type="InterPro" id="IPR045170">
    <property type="entry name" value="MTOX"/>
</dbReference>
<evidence type="ECO:0000256" key="8">
    <source>
        <dbReference type="ARBA" id="ARBA00052742"/>
    </source>
</evidence>
<evidence type="ECO:0000256" key="11">
    <source>
        <dbReference type="ARBA" id="ARBA00070200"/>
    </source>
</evidence>
<keyword evidence="5" id="KW-0274">FAD</keyword>
<sequence length="477" mass="52372">MSSEVHDCIVIGAGIQGSCTAYQLAKNKQKTLLLEQFVLPHSRGSSHGQTRIIRKAYEEDFYTQMMQESYELWAQLEKEAGVELYRCTGLLVMGPENGEGFSCLKATMQRHKIPTVVLEKQEFSQHIPNVTLTDGNGALMDTLAGVLYADRALRAVQRLFQSSGGVIKDGEKVIDITPGAVVTVTTGSGVYRGRNLVITAGPWANTLLTHTGLQLPLKVVKINVCYWKEKIPGTYSVGQRFPCFIQMEPKEGEYDIYGLPSNEYPGLMKVCYHMGSETEPDERDKQTDRGDVDILMRYVTRCLPGLVPVPAVVESCMYTVTPDHHFVLDSHPTYGNIIIGAGFSEKHWLAVRGADSGVWWEGGVRKRKTVQLSGIVAALCSYSSCDALSPVKGAALEVSQEALCGCLTVPNHRPISNLPFMSKILVGVESIVAFCSLFAVWILHLVSPFTSGTLLGLHLSDPDCPSKSLRHRFPAGC</sequence>
<feature type="domain" description="FAD dependent oxidoreductase" evidence="14">
    <location>
        <begin position="7"/>
        <end position="348"/>
    </location>
</feature>
<evidence type="ECO:0000256" key="12">
    <source>
        <dbReference type="ARBA" id="ARBA00082030"/>
    </source>
</evidence>
<protein>
    <recommendedName>
        <fullName evidence="11">Peroxisomal sarcosine oxidase</fullName>
        <ecNumber evidence="3">1.5.3.1</ecNumber>
        <ecNumber evidence="10">1.5.3.7</ecNumber>
    </recommendedName>
    <alternativeName>
        <fullName evidence="12">L-pipecolate oxidase</fullName>
    </alternativeName>
    <alternativeName>
        <fullName evidence="13">L-pipecolic acid oxidase</fullName>
    </alternativeName>
</protein>
<dbReference type="EMBL" id="RJVU01057378">
    <property type="protein sequence ID" value="ROK28204.1"/>
    <property type="molecule type" value="Genomic_DNA"/>
</dbReference>
<comment type="similarity">
    <text evidence="2">Belongs to the MSOX/MTOX family.</text>
</comment>
<evidence type="ECO:0000256" key="1">
    <source>
        <dbReference type="ARBA" id="ARBA00001974"/>
    </source>
</evidence>
<dbReference type="GO" id="GO:0050031">
    <property type="term" value="F:L-pipecolate oxidase activity"/>
    <property type="evidence" value="ECO:0007669"/>
    <property type="project" value="UniProtKB-EC"/>
</dbReference>
<dbReference type="EC" id="1.5.3.7" evidence="10"/>
<dbReference type="Gene3D" id="3.30.9.10">
    <property type="entry name" value="D-Amino Acid Oxidase, subunit A, domain 2"/>
    <property type="match status" value="1"/>
</dbReference>
<evidence type="ECO:0000256" key="10">
    <source>
        <dbReference type="ARBA" id="ARBA00066548"/>
    </source>
</evidence>
<dbReference type="GO" id="GO:0050660">
    <property type="term" value="F:flavin adenine dinucleotide binding"/>
    <property type="evidence" value="ECO:0007669"/>
    <property type="project" value="InterPro"/>
</dbReference>
<organism evidence="15 16">
    <name type="scientific">Anabarilius grahami</name>
    <name type="common">Kanglang fish</name>
    <name type="synonym">Barilius grahami</name>
    <dbReference type="NCBI Taxonomy" id="495550"/>
    <lineage>
        <taxon>Eukaryota</taxon>
        <taxon>Metazoa</taxon>
        <taxon>Chordata</taxon>
        <taxon>Craniata</taxon>
        <taxon>Vertebrata</taxon>
        <taxon>Euteleostomi</taxon>
        <taxon>Actinopterygii</taxon>
        <taxon>Neopterygii</taxon>
        <taxon>Teleostei</taxon>
        <taxon>Ostariophysi</taxon>
        <taxon>Cypriniformes</taxon>
        <taxon>Xenocyprididae</taxon>
        <taxon>Xenocypridinae</taxon>
        <taxon>Xenocypridinae incertae sedis</taxon>
        <taxon>Anabarilius</taxon>
    </lineage>
</organism>
<evidence type="ECO:0000256" key="4">
    <source>
        <dbReference type="ARBA" id="ARBA00022630"/>
    </source>
</evidence>